<feature type="region of interest" description="Disordered" evidence="7">
    <location>
        <begin position="1"/>
        <end position="41"/>
    </location>
</feature>
<dbReference type="EC" id="4.1.1.97" evidence="3"/>
<evidence type="ECO:0000259" key="8">
    <source>
        <dbReference type="Pfam" id="PF09349"/>
    </source>
</evidence>
<sequence length="227" mass="26200">MSIQPSPSCRRPFPESDPHLSSSSREHIRGRGTNTSPRAHPCCRSNKEHNYKLNLASRCRWIHRRPASWFTILVKTVEERFKASVEDRREDLESLLRECTKEDAGKLEENKLFICASSFHFIHSMQEASPFSSLEHATSFARELWFNNSPIRSWLDAFSAHRHIGVAIGRAPTELISDLCQLGAKYRKKFGFEFFTTTDMRHSHRILAEVKARCENNILVELDIASK</sequence>
<dbReference type="RefSeq" id="XP_052115440.1">
    <property type="nucleotide sequence ID" value="XM_052259480.1"/>
</dbReference>
<evidence type="ECO:0000256" key="7">
    <source>
        <dbReference type="SAM" id="MobiDB-lite"/>
    </source>
</evidence>
<evidence type="ECO:0000313" key="10">
    <source>
        <dbReference type="RefSeq" id="XP_052115440.1"/>
    </source>
</evidence>
<evidence type="ECO:0000313" key="9">
    <source>
        <dbReference type="Proteomes" id="UP000515211"/>
    </source>
</evidence>
<dbReference type="GO" id="GO:0051997">
    <property type="term" value="F:2-oxo-4-hydroxy-4-carboxy-5-ureidoimidazoline decarboxylase activity"/>
    <property type="evidence" value="ECO:0007669"/>
    <property type="project" value="UniProtKB-EC"/>
</dbReference>
<keyword evidence="9" id="KW-1185">Reference proteome</keyword>
<evidence type="ECO:0000256" key="6">
    <source>
        <dbReference type="ARBA" id="ARBA00023239"/>
    </source>
</evidence>
<evidence type="ECO:0000256" key="2">
    <source>
        <dbReference type="ARBA" id="ARBA00004754"/>
    </source>
</evidence>
<keyword evidence="6" id="KW-0456">Lyase</keyword>
<dbReference type="GeneID" id="107478684"/>
<evidence type="ECO:0000256" key="3">
    <source>
        <dbReference type="ARBA" id="ARBA00012257"/>
    </source>
</evidence>
<reference evidence="9" key="1">
    <citation type="journal article" date="2016" name="Nat. Genet.">
        <title>The genome sequences of Arachis duranensis and Arachis ipaensis, the diploid ancestors of cultivated peanut.</title>
        <authorList>
            <person name="Bertioli D.J."/>
            <person name="Cannon S.B."/>
            <person name="Froenicke L."/>
            <person name="Huang G."/>
            <person name="Farmer A.D."/>
            <person name="Cannon E.K."/>
            <person name="Liu X."/>
            <person name="Gao D."/>
            <person name="Clevenger J."/>
            <person name="Dash S."/>
            <person name="Ren L."/>
            <person name="Moretzsohn M.C."/>
            <person name="Shirasawa K."/>
            <person name="Huang W."/>
            <person name="Vidigal B."/>
            <person name="Abernathy B."/>
            <person name="Chu Y."/>
            <person name="Niederhuth C.E."/>
            <person name="Umale P."/>
            <person name="Araujo A.C."/>
            <person name="Kozik A."/>
            <person name="Kim K.D."/>
            <person name="Burow M.D."/>
            <person name="Varshney R.K."/>
            <person name="Wang X."/>
            <person name="Zhang X."/>
            <person name="Barkley N."/>
            <person name="Guimaraes P.M."/>
            <person name="Isobe S."/>
            <person name="Guo B."/>
            <person name="Liao B."/>
            <person name="Stalker H.T."/>
            <person name="Schmitz R.J."/>
            <person name="Scheffler B.E."/>
            <person name="Leal-Bertioli S.C."/>
            <person name="Xun X."/>
            <person name="Jackson S.A."/>
            <person name="Michelmore R."/>
            <person name="Ozias-Akins P."/>
        </authorList>
    </citation>
    <scope>NUCLEOTIDE SEQUENCE [LARGE SCALE GENOMIC DNA]</scope>
    <source>
        <strain evidence="9">cv. V14167</strain>
    </source>
</reference>
<dbReference type="PANTHER" id="PTHR43466:SF1">
    <property type="entry name" value="2-OXO-4-HYDROXY-4-CARBOXY-5-UREIDOIMIDAZOLINE DECARBOXYLASE-RELATED"/>
    <property type="match status" value="1"/>
</dbReference>
<dbReference type="SUPFAM" id="SSF158694">
    <property type="entry name" value="UraD-Like"/>
    <property type="match status" value="1"/>
</dbReference>
<dbReference type="PANTHER" id="PTHR43466">
    <property type="entry name" value="2-OXO-4-HYDROXY-4-CARBOXY-5-UREIDOIMIDAZOLINE DECARBOXYLASE-RELATED"/>
    <property type="match status" value="1"/>
</dbReference>
<keyword evidence="4" id="KW-0659">Purine metabolism</keyword>
<feature type="compositionally biased region" description="Basic and acidic residues" evidence="7">
    <location>
        <begin position="12"/>
        <end position="29"/>
    </location>
</feature>
<organism evidence="9 10">
    <name type="scientific">Arachis duranensis</name>
    <name type="common">Wild peanut</name>
    <dbReference type="NCBI Taxonomy" id="130453"/>
    <lineage>
        <taxon>Eukaryota</taxon>
        <taxon>Viridiplantae</taxon>
        <taxon>Streptophyta</taxon>
        <taxon>Embryophyta</taxon>
        <taxon>Tracheophyta</taxon>
        <taxon>Spermatophyta</taxon>
        <taxon>Magnoliopsida</taxon>
        <taxon>eudicotyledons</taxon>
        <taxon>Gunneridae</taxon>
        <taxon>Pentapetalae</taxon>
        <taxon>rosids</taxon>
        <taxon>fabids</taxon>
        <taxon>Fabales</taxon>
        <taxon>Fabaceae</taxon>
        <taxon>Papilionoideae</taxon>
        <taxon>50 kb inversion clade</taxon>
        <taxon>dalbergioids sensu lato</taxon>
        <taxon>Dalbergieae</taxon>
        <taxon>Pterocarpus clade</taxon>
        <taxon>Arachis</taxon>
    </lineage>
</organism>
<name>A0A9C6TF55_ARADU</name>
<dbReference type="GO" id="GO:0006144">
    <property type="term" value="P:purine nucleobase metabolic process"/>
    <property type="evidence" value="ECO:0007669"/>
    <property type="project" value="UniProtKB-KW"/>
</dbReference>
<comment type="pathway">
    <text evidence="2">Purine metabolism; urate degradation; (S)-allantoin from urate: step 3/3.</text>
</comment>
<keyword evidence="5" id="KW-0210">Decarboxylase</keyword>
<evidence type="ECO:0000256" key="4">
    <source>
        <dbReference type="ARBA" id="ARBA00022631"/>
    </source>
</evidence>
<comment type="catalytic activity">
    <reaction evidence="1">
        <text>5-hydroxy-2-oxo-4-ureido-2,5-dihydro-1H-imidazole-5-carboxylate + H(+) = (S)-allantoin + CO2</text>
        <dbReference type="Rhea" id="RHEA:26301"/>
        <dbReference type="ChEBI" id="CHEBI:15378"/>
        <dbReference type="ChEBI" id="CHEBI:15678"/>
        <dbReference type="ChEBI" id="CHEBI:16526"/>
        <dbReference type="ChEBI" id="CHEBI:58639"/>
        <dbReference type="EC" id="4.1.1.97"/>
    </reaction>
</comment>
<dbReference type="Pfam" id="PF09349">
    <property type="entry name" value="OHCU_decarbox"/>
    <property type="match status" value="1"/>
</dbReference>
<dbReference type="AlphaFoldDB" id="A0A9C6TF55"/>
<feature type="domain" description="Oxo-4-hydroxy-4-carboxy-5-ureidoimidazoline decarboxylase" evidence="8">
    <location>
        <begin position="157"/>
        <end position="225"/>
    </location>
</feature>
<evidence type="ECO:0000256" key="1">
    <source>
        <dbReference type="ARBA" id="ARBA00001163"/>
    </source>
</evidence>
<gene>
    <name evidence="10" type="primary">LOC107478684</name>
</gene>
<dbReference type="Gene3D" id="1.10.3330.10">
    <property type="entry name" value="Oxo-4-hydroxy-4-carboxy-5-ureidoimidazoline decarboxylase"/>
    <property type="match status" value="1"/>
</dbReference>
<reference evidence="10" key="2">
    <citation type="submission" date="2025-08" db="UniProtKB">
        <authorList>
            <consortium name="RefSeq"/>
        </authorList>
    </citation>
    <scope>IDENTIFICATION</scope>
    <source>
        <tissue evidence="10">Whole plant</tissue>
    </source>
</reference>
<dbReference type="GO" id="GO:0005777">
    <property type="term" value="C:peroxisome"/>
    <property type="evidence" value="ECO:0007669"/>
    <property type="project" value="TreeGrafter"/>
</dbReference>
<evidence type="ECO:0000256" key="5">
    <source>
        <dbReference type="ARBA" id="ARBA00022793"/>
    </source>
</evidence>
<protein>
    <recommendedName>
        <fullName evidence="3">2-oxo-4-hydroxy-4-carboxy-5-ureidoimidazoline decarboxylase</fullName>
        <ecNumber evidence="3">4.1.1.97</ecNumber>
    </recommendedName>
</protein>
<dbReference type="GO" id="GO:0019628">
    <property type="term" value="P:urate catabolic process"/>
    <property type="evidence" value="ECO:0007669"/>
    <property type="project" value="TreeGrafter"/>
</dbReference>
<dbReference type="InterPro" id="IPR036778">
    <property type="entry name" value="OHCU_decarboxylase_sf"/>
</dbReference>
<proteinExistence type="predicted"/>
<dbReference type="KEGG" id="adu:107478684"/>
<dbReference type="Proteomes" id="UP000515211">
    <property type="component" value="Chromosome 3"/>
</dbReference>
<accession>A0A9C6TF55</accession>
<dbReference type="InterPro" id="IPR018020">
    <property type="entry name" value="OHCU_decarboxylase"/>
</dbReference>